<name>A0A939TL00_9MICO</name>
<evidence type="ECO:0000313" key="11">
    <source>
        <dbReference type="Proteomes" id="UP000668403"/>
    </source>
</evidence>
<dbReference type="PANTHER" id="PTHR12358">
    <property type="entry name" value="SPHINGOSINE KINASE"/>
    <property type="match status" value="1"/>
</dbReference>
<dbReference type="InterPro" id="IPR045540">
    <property type="entry name" value="YegS/DAGK_C"/>
</dbReference>
<dbReference type="Pfam" id="PF19279">
    <property type="entry name" value="YegS_C"/>
    <property type="match status" value="1"/>
</dbReference>
<keyword evidence="4" id="KW-0547">Nucleotide-binding</keyword>
<evidence type="ECO:0000256" key="2">
    <source>
        <dbReference type="ARBA" id="ARBA00005983"/>
    </source>
</evidence>
<keyword evidence="7" id="KW-0594">Phospholipid biosynthesis</keyword>
<dbReference type="PANTHER" id="PTHR12358:SF106">
    <property type="entry name" value="LIPID KINASE YEGS"/>
    <property type="match status" value="1"/>
</dbReference>
<dbReference type="RefSeq" id="WP_208240094.1">
    <property type="nucleotide sequence ID" value="NZ_BAAAQU010000002.1"/>
</dbReference>
<dbReference type="AlphaFoldDB" id="A0A939TL00"/>
<evidence type="ECO:0000256" key="5">
    <source>
        <dbReference type="ARBA" id="ARBA00022777"/>
    </source>
</evidence>
<evidence type="ECO:0000256" key="1">
    <source>
        <dbReference type="ARBA" id="ARBA00001946"/>
    </source>
</evidence>
<accession>A0A939TL00</accession>
<dbReference type="Gene3D" id="2.60.200.40">
    <property type="match status" value="1"/>
</dbReference>
<dbReference type="Proteomes" id="UP000668403">
    <property type="component" value="Unassembled WGS sequence"/>
</dbReference>
<dbReference type="PROSITE" id="PS50146">
    <property type="entry name" value="DAGK"/>
    <property type="match status" value="1"/>
</dbReference>
<dbReference type="Pfam" id="PF00781">
    <property type="entry name" value="DAGK_cat"/>
    <property type="match status" value="1"/>
</dbReference>
<sequence length="321" mass="33872">MSERIGIVWNPSKTDGGRLKNAFKSALRTARLGFVPRTMWFETTPDDPGQGMTTQALDAGCDLIIAAGGDGTVRAVAERLGDAGGAADLAIVPLGTGNLLARNLGVPLVRPAAAFSRALKGTSKALDLGEVTATLESGERVRHGFVVMVGFGIDAHMIAETDEELKARAGWLAYVESFGRVANTTEVVPFSLTIDDGESREERAHTMLVGNCGTIQGGITLLPAAQPDDGELDLLVLRADNAASWFNAMGNMVWDNGLKRLITGAVGTGRAAESSDSTLHLRGRKVHCALPAATPFEIDGDQIGTVTEFEVTIHPGALRIR</sequence>
<dbReference type="InterPro" id="IPR050187">
    <property type="entry name" value="Lipid_Phosphate_FormReg"/>
</dbReference>
<dbReference type="GO" id="GO:0005524">
    <property type="term" value="F:ATP binding"/>
    <property type="evidence" value="ECO:0007669"/>
    <property type="project" value="UniProtKB-KW"/>
</dbReference>
<dbReference type="SMART" id="SM00046">
    <property type="entry name" value="DAGKc"/>
    <property type="match status" value="1"/>
</dbReference>
<keyword evidence="11" id="KW-1185">Reference proteome</keyword>
<organism evidence="10 11">
    <name type="scientific">Leucobacter tardus</name>
    <dbReference type="NCBI Taxonomy" id="501483"/>
    <lineage>
        <taxon>Bacteria</taxon>
        <taxon>Bacillati</taxon>
        <taxon>Actinomycetota</taxon>
        <taxon>Actinomycetes</taxon>
        <taxon>Micrococcales</taxon>
        <taxon>Microbacteriaceae</taxon>
        <taxon>Leucobacter</taxon>
    </lineage>
</organism>
<evidence type="ECO:0000256" key="8">
    <source>
        <dbReference type="ARBA" id="ARBA00023264"/>
    </source>
</evidence>
<keyword evidence="8" id="KW-1208">Phospholipid metabolism</keyword>
<dbReference type="GO" id="GO:0005886">
    <property type="term" value="C:plasma membrane"/>
    <property type="evidence" value="ECO:0007669"/>
    <property type="project" value="TreeGrafter"/>
</dbReference>
<comment type="cofactor">
    <cofactor evidence="1">
        <name>Mg(2+)</name>
        <dbReference type="ChEBI" id="CHEBI:18420"/>
    </cofactor>
</comment>
<evidence type="ECO:0000313" key="10">
    <source>
        <dbReference type="EMBL" id="MBO2990806.1"/>
    </source>
</evidence>
<comment type="similarity">
    <text evidence="2">Belongs to the diacylglycerol/lipid kinase family.</text>
</comment>
<keyword evidence="5 10" id="KW-0418">Kinase</keyword>
<proteinExistence type="inferred from homology"/>
<dbReference type="InterPro" id="IPR016064">
    <property type="entry name" value="NAD/diacylglycerol_kinase_sf"/>
</dbReference>
<dbReference type="InterPro" id="IPR001206">
    <property type="entry name" value="Diacylglycerol_kinase_cat_dom"/>
</dbReference>
<evidence type="ECO:0000256" key="7">
    <source>
        <dbReference type="ARBA" id="ARBA00023209"/>
    </source>
</evidence>
<comment type="caution">
    <text evidence="10">The sequence shown here is derived from an EMBL/GenBank/DDBJ whole genome shotgun (WGS) entry which is preliminary data.</text>
</comment>
<keyword evidence="3" id="KW-0808">Transferase</keyword>
<dbReference type="GO" id="GO:0008654">
    <property type="term" value="P:phospholipid biosynthetic process"/>
    <property type="evidence" value="ECO:0007669"/>
    <property type="project" value="UniProtKB-KW"/>
</dbReference>
<dbReference type="EMBL" id="JAGFBF010000005">
    <property type="protein sequence ID" value="MBO2990806.1"/>
    <property type="molecule type" value="Genomic_DNA"/>
</dbReference>
<dbReference type="SUPFAM" id="SSF111331">
    <property type="entry name" value="NAD kinase/diacylglycerol kinase-like"/>
    <property type="match status" value="1"/>
</dbReference>
<keyword evidence="6" id="KW-0067">ATP-binding</keyword>
<keyword evidence="7" id="KW-0444">Lipid biosynthesis</keyword>
<evidence type="ECO:0000256" key="6">
    <source>
        <dbReference type="ARBA" id="ARBA00022840"/>
    </source>
</evidence>
<protein>
    <submittedName>
        <fullName evidence="10">NAD(+)/NADH kinase</fullName>
    </submittedName>
</protein>
<dbReference type="Gene3D" id="3.40.50.10330">
    <property type="entry name" value="Probable inorganic polyphosphate/atp-NAD kinase, domain 1"/>
    <property type="match status" value="1"/>
</dbReference>
<evidence type="ECO:0000256" key="3">
    <source>
        <dbReference type="ARBA" id="ARBA00022679"/>
    </source>
</evidence>
<evidence type="ECO:0000259" key="9">
    <source>
        <dbReference type="PROSITE" id="PS50146"/>
    </source>
</evidence>
<evidence type="ECO:0000256" key="4">
    <source>
        <dbReference type="ARBA" id="ARBA00022741"/>
    </source>
</evidence>
<dbReference type="InterPro" id="IPR017438">
    <property type="entry name" value="ATP-NAD_kinase_N"/>
</dbReference>
<dbReference type="GO" id="GO:0016301">
    <property type="term" value="F:kinase activity"/>
    <property type="evidence" value="ECO:0007669"/>
    <property type="project" value="UniProtKB-KW"/>
</dbReference>
<gene>
    <name evidence="10" type="ORF">J4H85_12450</name>
</gene>
<feature type="domain" description="DAGKc" evidence="9">
    <location>
        <begin position="1"/>
        <end position="134"/>
    </location>
</feature>
<keyword evidence="7" id="KW-0443">Lipid metabolism</keyword>
<reference evidence="10" key="1">
    <citation type="submission" date="2021-03" db="EMBL/GenBank/DDBJ databases">
        <title>Leucobacter chromiisoli sp. nov., isolated from chromium-containing soil of chemical plant.</title>
        <authorList>
            <person name="Xu Z."/>
        </authorList>
    </citation>
    <scope>NUCLEOTIDE SEQUENCE</scope>
    <source>
        <strain evidence="10">K 70/01</strain>
    </source>
</reference>